<gene>
    <name evidence="2" type="ORF">EZS28_030160</name>
</gene>
<proteinExistence type="predicted"/>
<feature type="transmembrane region" description="Helical" evidence="1">
    <location>
        <begin position="15"/>
        <end position="36"/>
    </location>
</feature>
<dbReference type="Pfam" id="PF06966">
    <property type="entry name" value="DUF1295"/>
    <property type="match status" value="1"/>
</dbReference>
<dbReference type="Proteomes" id="UP000324800">
    <property type="component" value="Unassembled WGS sequence"/>
</dbReference>
<keyword evidence="1" id="KW-1133">Transmembrane helix</keyword>
<dbReference type="GO" id="GO:0016020">
    <property type="term" value="C:membrane"/>
    <property type="evidence" value="ECO:0007669"/>
    <property type="project" value="TreeGrafter"/>
</dbReference>
<keyword evidence="1" id="KW-0812">Transmembrane</keyword>
<dbReference type="PANTHER" id="PTHR32251">
    <property type="entry name" value="3-OXO-5-ALPHA-STEROID 4-DEHYDROGENASE"/>
    <property type="match status" value="1"/>
</dbReference>
<reference evidence="2 3" key="1">
    <citation type="submission" date="2019-03" db="EMBL/GenBank/DDBJ databases">
        <title>Single cell metagenomics reveals metabolic interactions within the superorganism composed of flagellate Streblomastix strix and complex community of Bacteroidetes bacteria on its surface.</title>
        <authorList>
            <person name="Treitli S.C."/>
            <person name="Kolisko M."/>
            <person name="Husnik F."/>
            <person name="Keeling P."/>
            <person name="Hampl V."/>
        </authorList>
    </citation>
    <scope>NUCLEOTIDE SEQUENCE [LARGE SCALE GENOMIC DNA]</scope>
    <source>
        <strain evidence="2">ST1C</strain>
    </source>
</reference>
<sequence>MLPMYYITNISQFRYRTIFVLLGSFVCYIGALLELFADKQMRNFRKDAKNRGKNMDTGLWSYSRHPNYLGEILFWWGILIAGIGQMPWWGYCGAFVITALFEGATIGMMEKKLLAEKDGYRKYQDEVSRLIPLPRKKNQA</sequence>
<dbReference type="Gene3D" id="1.20.120.1630">
    <property type="match status" value="1"/>
</dbReference>
<dbReference type="AlphaFoldDB" id="A0A5J4UX26"/>
<evidence type="ECO:0000256" key="1">
    <source>
        <dbReference type="SAM" id="Phobius"/>
    </source>
</evidence>
<accession>A0A5J4UX26</accession>
<organism evidence="2 3">
    <name type="scientific">Streblomastix strix</name>
    <dbReference type="NCBI Taxonomy" id="222440"/>
    <lineage>
        <taxon>Eukaryota</taxon>
        <taxon>Metamonada</taxon>
        <taxon>Preaxostyla</taxon>
        <taxon>Oxymonadida</taxon>
        <taxon>Streblomastigidae</taxon>
        <taxon>Streblomastix</taxon>
    </lineage>
</organism>
<dbReference type="EMBL" id="SNRW01012069">
    <property type="protein sequence ID" value="KAA6374315.1"/>
    <property type="molecule type" value="Genomic_DNA"/>
</dbReference>
<dbReference type="PANTHER" id="PTHR32251:SF17">
    <property type="entry name" value="STEROID 5-ALPHA REDUCTASE C-TERMINAL DOMAIN-CONTAINING PROTEIN"/>
    <property type="match status" value="1"/>
</dbReference>
<dbReference type="PROSITE" id="PS50244">
    <property type="entry name" value="S5A_REDUCTASE"/>
    <property type="match status" value="1"/>
</dbReference>
<name>A0A5J4UX26_9EUKA</name>
<evidence type="ECO:0000313" key="3">
    <source>
        <dbReference type="Proteomes" id="UP000324800"/>
    </source>
</evidence>
<dbReference type="InterPro" id="IPR010721">
    <property type="entry name" value="UstE-like"/>
</dbReference>
<keyword evidence="1" id="KW-0472">Membrane</keyword>
<evidence type="ECO:0000313" key="2">
    <source>
        <dbReference type="EMBL" id="KAA6374315.1"/>
    </source>
</evidence>
<dbReference type="OrthoDB" id="201504at2759"/>
<comment type="caution">
    <text evidence="2">The sequence shown here is derived from an EMBL/GenBank/DDBJ whole genome shotgun (WGS) entry which is preliminary data.</text>
</comment>
<protein>
    <submittedName>
        <fullName evidence="2">Putative membrane protein</fullName>
    </submittedName>
</protein>